<dbReference type="Proteomes" id="UP000266723">
    <property type="component" value="Unassembled WGS sequence"/>
</dbReference>
<gene>
    <name evidence="1" type="ORF">DY000_02060743</name>
</gene>
<protein>
    <submittedName>
        <fullName evidence="1">Uncharacterized protein</fullName>
    </submittedName>
</protein>
<name>A0ABQ7B2P4_BRACR</name>
<sequence>MRDNIAGGPTSCNSDSHLGIWGQYLNKRTVSRSMWIWVDYGRYFKERMRPSTLGTSNMTHRIV</sequence>
<proteinExistence type="predicted"/>
<accession>A0ABQ7B2P4</accession>
<reference evidence="1 2" key="1">
    <citation type="journal article" date="2020" name="BMC Genomics">
        <title>Intraspecific diversification of the crop wild relative Brassica cretica Lam. using demographic model selection.</title>
        <authorList>
            <person name="Kioukis A."/>
            <person name="Michalopoulou V.A."/>
            <person name="Briers L."/>
            <person name="Pirintsos S."/>
            <person name="Studholme D.J."/>
            <person name="Pavlidis P."/>
            <person name="Sarris P.F."/>
        </authorList>
    </citation>
    <scope>NUCLEOTIDE SEQUENCE [LARGE SCALE GENOMIC DNA]</scope>
    <source>
        <strain evidence="2">cv. PFS-1207/04</strain>
    </source>
</reference>
<evidence type="ECO:0000313" key="2">
    <source>
        <dbReference type="Proteomes" id="UP000266723"/>
    </source>
</evidence>
<organism evidence="1 2">
    <name type="scientific">Brassica cretica</name>
    <name type="common">Mustard</name>
    <dbReference type="NCBI Taxonomy" id="69181"/>
    <lineage>
        <taxon>Eukaryota</taxon>
        <taxon>Viridiplantae</taxon>
        <taxon>Streptophyta</taxon>
        <taxon>Embryophyta</taxon>
        <taxon>Tracheophyta</taxon>
        <taxon>Spermatophyta</taxon>
        <taxon>Magnoliopsida</taxon>
        <taxon>eudicotyledons</taxon>
        <taxon>Gunneridae</taxon>
        <taxon>Pentapetalae</taxon>
        <taxon>rosids</taxon>
        <taxon>malvids</taxon>
        <taxon>Brassicales</taxon>
        <taxon>Brassicaceae</taxon>
        <taxon>Brassiceae</taxon>
        <taxon>Brassica</taxon>
    </lineage>
</organism>
<keyword evidence="2" id="KW-1185">Reference proteome</keyword>
<dbReference type="EMBL" id="QGKV02001556">
    <property type="protein sequence ID" value="KAF3520582.1"/>
    <property type="molecule type" value="Genomic_DNA"/>
</dbReference>
<comment type="caution">
    <text evidence="1">The sequence shown here is derived from an EMBL/GenBank/DDBJ whole genome shotgun (WGS) entry which is preliminary data.</text>
</comment>
<evidence type="ECO:0000313" key="1">
    <source>
        <dbReference type="EMBL" id="KAF3520582.1"/>
    </source>
</evidence>